<feature type="domain" description="Peptidase S11 D-alanyl-D-alanine carboxypeptidase A N-terminal" evidence="14">
    <location>
        <begin position="35"/>
        <end position="262"/>
    </location>
</feature>
<feature type="active site" description="Acyl-ester intermediate" evidence="8">
    <location>
        <position position="65"/>
    </location>
</feature>
<dbReference type="InterPro" id="IPR037167">
    <property type="entry name" value="Peptidase_S11_C_sf"/>
</dbReference>
<keyword evidence="5" id="KW-0133">Cell shape</keyword>
<dbReference type="GO" id="GO:0009002">
    <property type="term" value="F:serine-type D-Ala-D-Ala carboxypeptidase activity"/>
    <property type="evidence" value="ECO:0007669"/>
    <property type="project" value="InterPro"/>
</dbReference>
<dbReference type="Gene3D" id="2.60.410.10">
    <property type="entry name" value="D-Ala-D-Ala carboxypeptidase, C-terminal domain"/>
    <property type="match status" value="1"/>
</dbReference>
<dbReference type="AlphaFoldDB" id="A0A7G9RYR4"/>
<evidence type="ECO:0000256" key="8">
    <source>
        <dbReference type="PIRSR" id="PIRSR618044-1"/>
    </source>
</evidence>
<dbReference type="SUPFAM" id="SSF69189">
    <property type="entry name" value="Penicillin-binding protein associated domain"/>
    <property type="match status" value="1"/>
</dbReference>
<dbReference type="InterPro" id="IPR018044">
    <property type="entry name" value="Peptidase_S11"/>
</dbReference>
<feature type="region of interest" description="Disordered" evidence="11">
    <location>
        <begin position="425"/>
        <end position="445"/>
    </location>
</feature>
<keyword evidence="12" id="KW-0472">Membrane</keyword>
<evidence type="ECO:0000256" key="7">
    <source>
        <dbReference type="ARBA" id="ARBA00023316"/>
    </source>
</evidence>
<evidence type="ECO:0000256" key="1">
    <source>
        <dbReference type="ARBA" id="ARBA00003217"/>
    </source>
</evidence>
<keyword evidence="7" id="KW-0961">Cell wall biogenesis/degradation</keyword>
<feature type="signal peptide" evidence="13">
    <location>
        <begin position="1"/>
        <end position="21"/>
    </location>
</feature>
<dbReference type="Proteomes" id="UP000515928">
    <property type="component" value="Chromosome"/>
</dbReference>
<dbReference type="InterPro" id="IPR012338">
    <property type="entry name" value="Beta-lactam/transpept-like"/>
</dbReference>
<evidence type="ECO:0000256" key="10">
    <source>
        <dbReference type="RuleBase" id="RU004016"/>
    </source>
</evidence>
<evidence type="ECO:0000256" key="11">
    <source>
        <dbReference type="SAM" id="MobiDB-lite"/>
    </source>
</evidence>
<gene>
    <name evidence="15" type="ORF">H9L01_10305</name>
</gene>
<keyword evidence="4" id="KW-0378">Hydrolase</keyword>
<feature type="chain" id="PRO_5028807377" evidence="13">
    <location>
        <begin position="22"/>
        <end position="445"/>
    </location>
</feature>
<comment type="function">
    <text evidence="1">Removes C-terminal D-alanyl residues from sugar-peptide cell wall precursors.</text>
</comment>
<evidence type="ECO:0000256" key="9">
    <source>
        <dbReference type="PIRSR" id="PIRSR618044-2"/>
    </source>
</evidence>
<evidence type="ECO:0000256" key="12">
    <source>
        <dbReference type="SAM" id="Phobius"/>
    </source>
</evidence>
<dbReference type="PRINTS" id="PR00725">
    <property type="entry name" value="DADACBPTASE1"/>
</dbReference>
<evidence type="ECO:0000256" key="6">
    <source>
        <dbReference type="ARBA" id="ARBA00022984"/>
    </source>
</evidence>
<dbReference type="KEGG" id="eio:H9L01_10305"/>
<keyword evidence="12" id="KW-1133">Transmembrane helix</keyword>
<dbReference type="InterPro" id="IPR001967">
    <property type="entry name" value="Peptidase_S11_N"/>
</dbReference>
<dbReference type="Gene3D" id="3.40.710.10">
    <property type="entry name" value="DD-peptidase/beta-lactamase superfamily"/>
    <property type="match status" value="1"/>
</dbReference>
<dbReference type="PANTHER" id="PTHR21581">
    <property type="entry name" value="D-ALANYL-D-ALANINE CARBOXYPEPTIDASE"/>
    <property type="match status" value="1"/>
</dbReference>
<evidence type="ECO:0000256" key="3">
    <source>
        <dbReference type="ARBA" id="ARBA00022729"/>
    </source>
</evidence>
<dbReference type="GO" id="GO:0071555">
    <property type="term" value="P:cell wall organization"/>
    <property type="evidence" value="ECO:0007669"/>
    <property type="project" value="UniProtKB-KW"/>
</dbReference>
<dbReference type="PANTHER" id="PTHR21581:SF33">
    <property type="entry name" value="D-ALANYL-D-ALANINE CARBOXYPEPTIDASE DACB"/>
    <property type="match status" value="1"/>
</dbReference>
<dbReference type="GO" id="GO:0009252">
    <property type="term" value="P:peptidoglycan biosynthetic process"/>
    <property type="evidence" value="ECO:0007669"/>
    <property type="project" value="UniProtKB-KW"/>
</dbReference>
<keyword evidence="15" id="KW-0645">Protease</keyword>
<feature type="binding site" evidence="9">
    <location>
        <position position="237"/>
    </location>
    <ligand>
        <name>substrate</name>
    </ligand>
</feature>
<dbReference type="GO" id="GO:0006508">
    <property type="term" value="P:proteolysis"/>
    <property type="evidence" value="ECO:0007669"/>
    <property type="project" value="InterPro"/>
</dbReference>
<evidence type="ECO:0000259" key="14">
    <source>
        <dbReference type="Pfam" id="PF00768"/>
    </source>
</evidence>
<feature type="active site" evidence="8">
    <location>
        <position position="126"/>
    </location>
</feature>
<feature type="transmembrane region" description="Helical" evidence="12">
    <location>
        <begin position="392"/>
        <end position="414"/>
    </location>
</feature>
<proteinExistence type="inferred from homology"/>
<keyword evidence="12" id="KW-0812">Transmembrane</keyword>
<feature type="active site" description="Proton acceptor" evidence="8">
    <location>
        <position position="68"/>
    </location>
</feature>
<dbReference type="Pfam" id="PF00768">
    <property type="entry name" value="Peptidase_S11"/>
    <property type="match status" value="1"/>
</dbReference>
<dbReference type="RefSeq" id="WP_187533862.1">
    <property type="nucleotide sequence ID" value="NZ_CBCSHU010000023.1"/>
</dbReference>
<dbReference type="InterPro" id="IPR015956">
    <property type="entry name" value="Peniciliin-bd_prot_C_sf"/>
</dbReference>
<evidence type="ECO:0000256" key="5">
    <source>
        <dbReference type="ARBA" id="ARBA00022960"/>
    </source>
</evidence>
<protein>
    <submittedName>
        <fullName evidence="15">D-alanyl-D-alanine carboxypeptidase</fullName>
    </submittedName>
</protein>
<keyword evidence="16" id="KW-1185">Reference proteome</keyword>
<dbReference type="GO" id="GO:0008360">
    <property type="term" value="P:regulation of cell shape"/>
    <property type="evidence" value="ECO:0007669"/>
    <property type="project" value="UniProtKB-KW"/>
</dbReference>
<keyword evidence="6" id="KW-0573">Peptidoglycan synthesis</keyword>
<sequence length="445" mass="49362">MKRFLLTTLLILTLTINPVFANTDPHDIIPLKNVHLESDNYVLMDRESGLVLTSKNLDKQIHPASITKVLTTITALEMLEGTPLTTTYELPQSIFDGLDPIASVVDFKAGDIVTLSDILHGIILPSGADATRAISVYLTGTPEGLAINMNEKAKEIGMSQSTFMNTSGLDDSQHLSTVYDLALLVQYSLKNPQFKKLYSKVEYTTSPTPKYPDGIPLTNKSLKDAHERGFDAMYGAKSGYTELAQVSLSSVASTPTGDLIFISTSAQSHEKMKENPAVTDAIAMYERAFNDFKRTVIIPRGNIIGEIPIVHVENRYPVSYEKDIISYLPKGVERSDLQFKLTQAATEFRAPVEANSVLGTLKVVYNDTIIFQDDIINKEPIEASVEVIVLEFLQSMGGIIGISIVATGIVFYFVMKFQKMRRRNHPNKWRDAQQQNDSTDQDLDS</sequence>
<evidence type="ECO:0000313" key="16">
    <source>
        <dbReference type="Proteomes" id="UP000515928"/>
    </source>
</evidence>
<reference evidence="15 16" key="1">
    <citation type="submission" date="2020-08" db="EMBL/GenBank/DDBJ databases">
        <title>Genome sequence of Erysipelothrix inopinata DSM 15511T.</title>
        <authorList>
            <person name="Hyun D.-W."/>
            <person name="Bae J.-W."/>
        </authorList>
    </citation>
    <scope>NUCLEOTIDE SEQUENCE [LARGE SCALE GENOMIC DNA]</scope>
    <source>
        <strain evidence="15 16">DSM 15511</strain>
    </source>
</reference>
<dbReference type="SUPFAM" id="SSF56601">
    <property type="entry name" value="beta-lactamase/transpeptidase-like"/>
    <property type="match status" value="1"/>
</dbReference>
<dbReference type="EMBL" id="CP060715">
    <property type="protein sequence ID" value="QNN60739.1"/>
    <property type="molecule type" value="Genomic_DNA"/>
</dbReference>
<evidence type="ECO:0000256" key="13">
    <source>
        <dbReference type="SAM" id="SignalP"/>
    </source>
</evidence>
<comment type="similarity">
    <text evidence="2 10">Belongs to the peptidase S11 family.</text>
</comment>
<name>A0A7G9RYR4_9FIRM</name>
<keyword evidence="15" id="KW-0121">Carboxypeptidase</keyword>
<evidence type="ECO:0000256" key="2">
    <source>
        <dbReference type="ARBA" id="ARBA00007164"/>
    </source>
</evidence>
<evidence type="ECO:0000313" key="15">
    <source>
        <dbReference type="EMBL" id="QNN60739.1"/>
    </source>
</evidence>
<evidence type="ECO:0000256" key="4">
    <source>
        <dbReference type="ARBA" id="ARBA00022801"/>
    </source>
</evidence>
<organism evidence="15 16">
    <name type="scientific">Erysipelothrix inopinata</name>
    <dbReference type="NCBI Taxonomy" id="225084"/>
    <lineage>
        <taxon>Bacteria</taxon>
        <taxon>Bacillati</taxon>
        <taxon>Bacillota</taxon>
        <taxon>Erysipelotrichia</taxon>
        <taxon>Erysipelotrichales</taxon>
        <taxon>Erysipelotrichaceae</taxon>
        <taxon>Erysipelothrix</taxon>
    </lineage>
</organism>
<keyword evidence="3 13" id="KW-0732">Signal</keyword>
<accession>A0A7G9RYR4</accession>